<feature type="transmembrane region" description="Helical" evidence="9">
    <location>
        <begin position="458"/>
        <end position="480"/>
    </location>
</feature>
<name>A0A421B0W2_9PSEU</name>
<keyword evidence="12" id="KW-1185">Reference proteome</keyword>
<feature type="transmembrane region" description="Helical" evidence="9">
    <location>
        <begin position="187"/>
        <end position="207"/>
    </location>
</feature>
<organism evidence="11 12">
    <name type="scientific">Actinokineospora cianjurensis</name>
    <dbReference type="NCBI Taxonomy" id="585224"/>
    <lineage>
        <taxon>Bacteria</taxon>
        <taxon>Bacillati</taxon>
        <taxon>Actinomycetota</taxon>
        <taxon>Actinomycetes</taxon>
        <taxon>Pseudonocardiales</taxon>
        <taxon>Pseudonocardiaceae</taxon>
        <taxon>Actinokineospora</taxon>
    </lineage>
</organism>
<evidence type="ECO:0000256" key="8">
    <source>
        <dbReference type="ARBA" id="ARBA00040914"/>
    </source>
</evidence>
<dbReference type="InterPro" id="IPR020846">
    <property type="entry name" value="MFS_dom"/>
</dbReference>
<gene>
    <name evidence="11" type="ORF">CLV68_4091</name>
</gene>
<dbReference type="GO" id="GO:0005886">
    <property type="term" value="C:plasma membrane"/>
    <property type="evidence" value="ECO:0007669"/>
    <property type="project" value="UniProtKB-SubCell"/>
</dbReference>
<evidence type="ECO:0000256" key="2">
    <source>
        <dbReference type="ARBA" id="ARBA00022448"/>
    </source>
</evidence>
<feature type="transmembrane region" description="Helical" evidence="9">
    <location>
        <begin position="339"/>
        <end position="360"/>
    </location>
</feature>
<reference evidence="11 12" key="1">
    <citation type="submission" date="2018-10" db="EMBL/GenBank/DDBJ databases">
        <title>Genomic Encyclopedia of Archaeal and Bacterial Type Strains, Phase II (KMG-II): from individual species to whole genera.</title>
        <authorList>
            <person name="Goeker M."/>
        </authorList>
    </citation>
    <scope>NUCLEOTIDE SEQUENCE [LARGE SCALE GENOMIC DNA]</scope>
    <source>
        <strain evidence="11 12">DSM 45657</strain>
    </source>
</reference>
<comment type="caution">
    <text evidence="11">The sequence shown here is derived from an EMBL/GenBank/DDBJ whole genome shotgun (WGS) entry which is preliminary data.</text>
</comment>
<evidence type="ECO:0000313" key="11">
    <source>
        <dbReference type="EMBL" id="RLK58000.1"/>
    </source>
</evidence>
<dbReference type="AlphaFoldDB" id="A0A421B0W2"/>
<keyword evidence="3" id="KW-1003">Cell membrane</keyword>
<keyword evidence="4 9" id="KW-0812">Transmembrane</keyword>
<evidence type="ECO:0000259" key="10">
    <source>
        <dbReference type="PROSITE" id="PS50850"/>
    </source>
</evidence>
<dbReference type="PROSITE" id="PS50850">
    <property type="entry name" value="MFS"/>
    <property type="match status" value="1"/>
</dbReference>
<evidence type="ECO:0000313" key="12">
    <source>
        <dbReference type="Proteomes" id="UP000282454"/>
    </source>
</evidence>
<feature type="transmembrane region" description="Helical" evidence="9">
    <location>
        <begin position="393"/>
        <end position="417"/>
    </location>
</feature>
<dbReference type="PANTHER" id="PTHR23513:SF9">
    <property type="entry name" value="ENTEROBACTIN EXPORTER ENTS"/>
    <property type="match status" value="1"/>
</dbReference>
<keyword evidence="6 9" id="KW-0472">Membrane</keyword>
<evidence type="ECO:0000256" key="4">
    <source>
        <dbReference type="ARBA" id="ARBA00022692"/>
    </source>
</evidence>
<dbReference type="EMBL" id="RCDD01000003">
    <property type="protein sequence ID" value="RLK58000.1"/>
    <property type="molecule type" value="Genomic_DNA"/>
</dbReference>
<protein>
    <recommendedName>
        <fullName evidence="8">Multidrug efflux pump Tap</fullName>
    </recommendedName>
</protein>
<accession>A0A421B0W2</accession>
<feature type="transmembrane region" description="Helical" evidence="9">
    <location>
        <begin position="367"/>
        <end position="387"/>
    </location>
</feature>
<keyword evidence="5 9" id="KW-1133">Transmembrane helix</keyword>
<evidence type="ECO:0000256" key="7">
    <source>
        <dbReference type="ARBA" id="ARBA00038075"/>
    </source>
</evidence>
<dbReference type="CDD" id="cd06173">
    <property type="entry name" value="MFS_MefA_like"/>
    <property type="match status" value="1"/>
</dbReference>
<evidence type="ECO:0000256" key="3">
    <source>
        <dbReference type="ARBA" id="ARBA00022475"/>
    </source>
</evidence>
<feature type="transmembrane region" description="Helical" evidence="9">
    <location>
        <begin position="303"/>
        <end position="327"/>
    </location>
</feature>
<feature type="transmembrane region" description="Helical" evidence="9">
    <location>
        <begin position="101"/>
        <end position="125"/>
    </location>
</feature>
<comment type="subcellular location">
    <subcellularLocation>
        <location evidence="1">Cell inner membrane</location>
        <topology evidence="1">Multi-pass membrane protein</topology>
    </subcellularLocation>
</comment>
<feature type="transmembrane region" description="Helical" evidence="9">
    <location>
        <begin position="429"/>
        <end position="452"/>
    </location>
</feature>
<evidence type="ECO:0000256" key="1">
    <source>
        <dbReference type="ARBA" id="ARBA00004429"/>
    </source>
</evidence>
<evidence type="ECO:0000256" key="5">
    <source>
        <dbReference type="ARBA" id="ARBA00022989"/>
    </source>
</evidence>
<evidence type="ECO:0000256" key="6">
    <source>
        <dbReference type="ARBA" id="ARBA00023136"/>
    </source>
</evidence>
<keyword evidence="2" id="KW-0813">Transport</keyword>
<evidence type="ECO:0000256" key="9">
    <source>
        <dbReference type="SAM" id="Phobius"/>
    </source>
</evidence>
<feature type="domain" description="Major facilitator superfamily (MFS) profile" evidence="10">
    <location>
        <begin position="98"/>
        <end position="485"/>
    </location>
</feature>
<dbReference type="PANTHER" id="PTHR23513">
    <property type="entry name" value="INTEGRAL MEMBRANE EFFLUX PROTEIN-RELATED"/>
    <property type="match status" value="1"/>
</dbReference>
<proteinExistence type="inferred from homology"/>
<dbReference type="Gene3D" id="1.20.1250.20">
    <property type="entry name" value="MFS general substrate transporter like domains"/>
    <property type="match status" value="1"/>
</dbReference>
<dbReference type="Proteomes" id="UP000282454">
    <property type="component" value="Unassembled WGS sequence"/>
</dbReference>
<dbReference type="Pfam" id="PF07690">
    <property type="entry name" value="MFS_1"/>
    <property type="match status" value="1"/>
</dbReference>
<comment type="similarity">
    <text evidence="7">Belongs to the major facilitator superfamily. Drug:H(+) antiporter-3 (DHA3) (TC 2.A.1.21) family.</text>
</comment>
<feature type="transmembrane region" description="Helical" evidence="9">
    <location>
        <begin position="131"/>
        <end position="156"/>
    </location>
</feature>
<feature type="transmembrane region" description="Helical" evidence="9">
    <location>
        <begin position="262"/>
        <end position="282"/>
    </location>
</feature>
<dbReference type="GO" id="GO:0022857">
    <property type="term" value="F:transmembrane transporter activity"/>
    <property type="evidence" value="ECO:0007669"/>
    <property type="project" value="InterPro"/>
</dbReference>
<sequence length="494" mass="50311">MGAAAAPAHGLDQSGVRCRGVPRACPPGRRAVHDIDRRAKHDGPAPGALPPGFAVELKTWPAGSRRRTISAQAVRTPREAAITENPVVDAVPLSRNRGYHVLWSSMLLAELASEVAYIALPLLVLAHGGSAAQVAAVAAVLAGTRMACGVPAGVLADRCDRRVLMLVAQGARALAMVGMVVTLATGAYSFAVVLVVAAVEGVGGSVFQPAEHAALPQVVPVSQLSDALARNAARPFAAVLIGPVLAGATFALHQVWPFSIEAAVLALSFAVLLTLRLPRVAVVSTEPERRSVAGFRWLLRQPLLRATALWLFAVNLGFHALVVTVLIVSGVDGVGYGEIGLTMACLGVGGLVGSLAAGPVHAAVRPGVIVVGASWVFAVVVGMMSVVPAGLSLGVLLGVAAAFFPIAGTTVMTYQLTSVPDELRGRLSGVVGLCTDLAGTAGPLVGGLLITVTGSARTGIPACAVLLAVAAVGASLSPTLRRFPKTPSGRRNPP</sequence>
<dbReference type="SUPFAM" id="SSF103473">
    <property type="entry name" value="MFS general substrate transporter"/>
    <property type="match status" value="1"/>
</dbReference>
<dbReference type="InterPro" id="IPR036259">
    <property type="entry name" value="MFS_trans_sf"/>
</dbReference>
<dbReference type="InterPro" id="IPR011701">
    <property type="entry name" value="MFS"/>
</dbReference>